<evidence type="ECO:0000313" key="2">
    <source>
        <dbReference type="Proteomes" id="UP000282323"/>
    </source>
</evidence>
<dbReference type="RefSeq" id="WP_124197546.1">
    <property type="nucleotide sequence ID" value="NZ_REGA01000029.1"/>
</dbReference>
<dbReference type="EMBL" id="REGA01000029">
    <property type="protein sequence ID" value="RQG90394.1"/>
    <property type="molecule type" value="Genomic_DNA"/>
</dbReference>
<dbReference type="Proteomes" id="UP000282323">
    <property type="component" value="Unassembled WGS sequence"/>
</dbReference>
<dbReference type="AlphaFoldDB" id="A0A3N6LSS9"/>
<dbReference type="OrthoDB" id="187988at2157"/>
<keyword evidence="2" id="KW-1185">Reference proteome</keyword>
<gene>
    <name evidence="1" type="ORF">EA473_21230</name>
</gene>
<sequence length="222" mass="25771">MVNSDEGNTTFRDHSSIAEQLLRVLEGYADEFSNRGVPAHLTHTAREGKYLKGKHIGQEPERFVEEQLIWPALSVFDYTVWTQPYGYPKWDKSRPDFEVRNMDSGVDCAVIGEIKTPNKFEYAEQDIINYLESDLGEPTIGFATDGVRWQVRARPEKSDEITVISDVNLHDVYRLLPNRHEEQESYDKHRTRERMVEAGVEELHRHTIEERVSRIFSSDSVT</sequence>
<reference evidence="1 2" key="1">
    <citation type="submission" date="2018-10" db="EMBL/GenBank/DDBJ databases">
        <title>Natrarchaeobius chitinivorans gen. nov., sp. nov., and Natrarchaeobius haloalkaliphilus sp. nov., alkaliphilic, chitin-utilizing haloarchaea from hypersaline alkaline lakes.</title>
        <authorList>
            <person name="Sorokin D.Y."/>
            <person name="Elcheninov A.G."/>
            <person name="Kostrikina N.A."/>
            <person name="Bale N.J."/>
            <person name="Sinninghe Damste J.S."/>
            <person name="Khijniak T.V."/>
            <person name="Kublanov I.V."/>
            <person name="Toshchakov S.V."/>
        </authorList>
    </citation>
    <scope>NUCLEOTIDE SEQUENCE [LARGE SCALE GENOMIC DNA]</scope>
    <source>
        <strain evidence="1 2">AArcht4T</strain>
    </source>
</reference>
<comment type="caution">
    <text evidence="1">The sequence shown here is derived from an EMBL/GenBank/DDBJ whole genome shotgun (WGS) entry which is preliminary data.</text>
</comment>
<organism evidence="1 2">
    <name type="scientific">Natrarchaeobius chitinivorans</name>
    <dbReference type="NCBI Taxonomy" id="1679083"/>
    <lineage>
        <taxon>Archaea</taxon>
        <taxon>Methanobacteriati</taxon>
        <taxon>Methanobacteriota</taxon>
        <taxon>Stenosarchaea group</taxon>
        <taxon>Halobacteria</taxon>
        <taxon>Halobacteriales</taxon>
        <taxon>Natrialbaceae</taxon>
        <taxon>Natrarchaeobius</taxon>
    </lineage>
</organism>
<protein>
    <submittedName>
        <fullName evidence="1">Uncharacterized protein</fullName>
    </submittedName>
</protein>
<proteinExistence type="predicted"/>
<accession>A0A3N6LSS9</accession>
<name>A0A3N6LSS9_NATCH</name>
<evidence type="ECO:0000313" key="1">
    <source>
        <dbReference type="EMBL" id="RQG90394.1"/>
    </source>
</evidence>